<protein>
    <submittedName>
        <fullName evidence="2">Uncharacterized protein</fullName>
    </submittedName>
</protein>
<feature type="transmembrane region" description="Helical" evidence="1">
    <location>
        <begin position="201"/>
        <end position="222"/>
    </location>
</feature>
<keyword evidence="1" id="KW-0812">Transmembrane</keyword>
<feature type="transmembrane region" description="Helical" evidence="1">
    <location>
        <begin position="66"/>
        <end position="87"/>
    </location>
</feature>
<proteinExistence type="predicted"/>
<reference evidence="2" key="1">
    <citation type="submission" date="2021-02" db="EMBL/GenBank/DDBJ databases">
        <authorList>
            <person name="Nieuwenhuis M."/>
            <person name="Van De Peppel L.J.J."/>
        </authorList>
    </citation>
    <scope>NUCLEOTIDE SEQUENCE</scope>
    <source>
        <strain evidence="2">D49</strain>
    </source>
</reference>
<dbReference type="OrthoDB" id="3342455at2759"/>
<dbReference type="EMBL" id="JABCKI010000148">
    <property type="protein sequence ID" value="KAG5652213.1"/>
    <property type="molecule type" value="Genomic_DNA"/>
</dbReference>
<keyword evidence="1" id="KW-1133">Transmembrane helix</keyword>
<dbReference type="InterPro" id="IPR013920">
    <property type="entry name" value="DUF1774_fun"/>
</dbReference>
<feature type="transmembrane region" description="Helical" evidence="1">
    <location>
        <begin position="252"/>
        <end position="274"/>
    </location>
</feature>
<dbReference type="PANTHER" id="PTHR37992">
    <property type="entry name" value="EXPRESSED PROTEIN"/>
    <property type="match status" value="1"/>
</dbReference>
<feature type="transmembrane region" description="Helical" evidence="1">
    <location>
        <begin position="128"/>
        <end position="147"/>
    </location>
</feature>
<feature type="transmembrane region" description="Helical" evidence="1">
    <location>
        <begin position="24"/>
        <end position="46"/>
    </location>
</feature>
<accession>A0A9P7KJ31</accession>
<comment type="caution">
    <text evidence="2">The sequence shown here is derived from an EMBL/GenBank/DDBJ whole genome shotgun (WGS) entry which is preliminary data.</text>
</comment>
<feature type="transmembrane region" description="Helical" evidence="1">
    <location>
        <begin position="167"/>
        <end position="189"/>
    </location>
</feature>
<name>A0A9P7KJ31_9AGAR</name>
<gene>
    <name evidence="2" type="ORF">H0H81_005792</name>
</gene>
<organism evidence="2 3">
    <name type="scientific">Sphagnurus paluster</name>
    <dbReference type="NCBI Taxonomy" id="117069"/>
    <lineage>
        <taxon>Eukaryota</taxon>
        <taxon>Fungi</taxon>
        <taxon>Dikarya</taxon>
        <taxon>Basidiomycota</taxon>
        <taxon>Agaricomycotina</taxon>
        <taxon>Agaricomycetes</taxon>
        <taxon>Agaricomycetidae</taxon>
        <taxon>Agaricales</taxon>
        <taxon>Tricholomatineae</taxon>
        <taxon>Lyophyllaceae</taxon>
        <taxon>Sphagnurus</taxon>
    </lineage>
</organism>
<keyword evidence="3" id="KW-1185">Reference proteome</keyword>
<dbReference type="AlphaFoldDB" id="A0A9P7KJ31"/>
<evidence type="ECO:0000256" key="1">
    <source>
        <dbReference type="SAM" id="Phobius"/>
    </source>
</evidence>
<dbReference type="Proteomes" id="UP000717328">
    <property type="component" value="Unassembled WGS sequence"/>
</dbReference>
<evidence type="ECO:0000313" key="2">
    <source>
        <dbReference type="EMBL" id="KAG5652213.1"/>
    </source>
</evidence>
<reference evidence="2" key="2">
    <citation type="submission" date="2021-10" db="EMBL/GenBank/DDBJ databases">
        <title>Phylogenomics reveals ancestral predisposition of the termite-cultivated fungus Termitomyces towards a domesticated lifestyle.</title>
        <authorList>
            <person name="Auxier B."/>
            <person name="Grum-Grzhimaylo A."/>
            <person name="Cardenas M.E."/>
            <person name="Lodge J.D."/>
            <person name="Laessoe T."/>
            <person name="Pedersen O."/>
            <person name="Smith M.E."/>
            <person name="Kuyper T.W."/>
            <person name="Franco-Molano E.A."/>
            <person name="Baroni T.J."/>
            <person name="Aanen D.K."/>
        </authorList>
    </citation>
    <scope>NUCLEOTIDE SEQUENCE</scope>
    <source>
        <strain evidence="2">D49</strain>
    </source>
</reference>
<feature type="transmembrane region" description="Helical" evidence="1">
    <location>
        <begin position="99"/>
        <end position="122"/>
    </location>
</feature>
<sequence>MESLPLNLNHPIVREYLALVRLQVLTPLSLLINVATLVVCTLLTNPTLTQVARLYPTSISPYPPSIAIYFLFIFFGQLGYCLLLVLASKPETKRALTKAVGLSLVLANWVMAFWAIACVFQWFLAATILQGVLILLLLYSNIALLTYHPPTSKRPMDTALIHAPLRFFLALPLNILFPYCLFVTLGLSFKPTKPGTPRHYSAWHAWLGFAVVMSTNLFALIFIVYRRDFVWCVAATWLCVSIWVESPKPEPVYITVIAFTALHPLALIMSHVYARFWSQPTGTGAVALPPGDDALHREALERQSNGAAREADLEAVWGQGQEQ</sequence>
<evidence type="ECO:0000313" key="3">
    <source>
        <dbReference type="Proteomes" id="UP000717328"/>
    </source>
</evidence>
<keyword evidence="1" id="KW-0472">Membrane</keyword>
<dbReference type="PANTHER" id="PTHR37992:SF1">
    <property type="entry name" value="DUF1774-DOMAIN-CONTAINING PROTEIN"/>
    <property type="match status" value="1"/>
</dbReference>
<feature type="transmembrane region" description="Helical" evidence="1">
    <location>
        <begin position="229"/>
        <end position="246"/>
    </location>
</feature>